<dbReference type="Proteomes" id="UP001473302">
    <property type="component" value="Unassembled WGS sequence"/>
</dbReference>
<dbReference type="EMBL" id="BAABUK010000003">
    <property type="protein sequence ID" value="GAA5808276.1"/>
    <property type="molecule type" value="Genomic_DNA"/>
</dbReference>
<proteinExistence type="predicted"/>
<keyword evidence="3" id="KW-1185">Reference proteome</keyword>
<feature type="region of interest" description="Disordered" evidence="1">
    <location>
        <begin position="231"/>
        <end position="259"/>
    </location>
</feature>
<evidence type="ECO:0000313" key="2">
    <source>
        <dbReference type="EMBL" id="GAA5808276.1"/>
    </source>
</evidence>
<dbReference type="InterPro" id="IPR035892">
    <property type="entry name" value="C2_domain_sf"/>
</dbReference>
<comment type="caution">
    <text evidence="2">The sequence shown here is derived from an EMBL/GenBank/DDBJ whole genome shotgun (WGS) entry which is preliminary data.</text>
</comment>
<name>A0ABP9YN54_9FUNG</name>
<protein>
    <submittedName>
        <fullName evidence="2">Uncharacterized protein</fullName>
    </submittedName>
</protein>
<organism evidence="2 3">
    <name type="scientific">Mucor flavus</name>
    <dbReference type="NCBI Taxonomy" id="439312"/>
    <lineage>
        <taxon>Eukaryota</taxon>
        <taxon>Fungi</taxon>
        <taxon>Fungi incertae sedis</taxon>
        <taxon>Mucoromycota</taxon>
        <taxon>Mucoromycotina</taxon>
        <taxon>Mucoromycetes</taxon>
        <taxon>Mucorales</taxon>
        <taxon>Mucorineae</taxon>
        <taxon>Mucoraceae</taxon>
        <taxon>Mucor</taxon>
    </lineage>
</organism>
<accession>A0ABP9YN54</accession>
<reference evidence="2 3" key="1">
    <citation type="submission" date="2024-04" db="EMBL/GenBank/DDBJ databases">
        <title>genome sequences of Mucor flavus KT1a and Helicostylum pulchrum KT1b strains isolated from the surface of a dry-aged beef.</title>
        <authorList>
            <person name="Toyotome T."/>
            <person name="Hosono M."/>
            <person name="Torimaru M."/>
            <person name="Fukuda K."/>
            <person name="Mikami N."/>
        </authorList>
    </citation>
    <scope>NUCLEOTIDE SEQUENCE [LARGE SCALE GENOMIC DNA]</scope>
    <source>
        <strain evidence="2 3">KT1a</strain>
    </source>
</reference>
<sequence length="411" mass="46832">MSLLLTKNCHYAILVAIEDGQHFVAQEDKDVYIASRLNLKLPRPVDDLIPPTTLISTKPTILTDKPQWRTTLVYYVSSQILHRLRKRQAQVTLEVNTMAEKGARDILGSIVLKMEDAKMVILNGKRDISQIQQFVVDKGDWLSVNDNNRSQVKAGLFIAEMPQNTDAVEKKFGTPLQRPMKTDYGRSEGGEVGLEICSDVSELLINMSDNSILLNAEDDEDEELLDESDYEHAHHDEQEQEQERQREEEEEEQTIAIGDGQDQYSFEFQIIDAKHISSITKNYSNTVEAFFQYEFADKQYTCSAEIDGDTWTPLENNSGISIQGHLEDIKAWMEELSSITVCLIVQDSDGKQELIGFSEVYIKGRDIGVIPLSTLIYDCEKVWHINSLKQFSKLQVRVGLTEGWNDDEEDE</sequence>
<evidence type="ECO:0000313" key="3">
    <source>
        <dbReference type="Proteomes" id="UP001473302"/>
    </source>
</evidence>
<dbReference type="Gene3D" id="2.60.40.150">
    <property type="entry name" value="C2 domain"/>
    <property type="match status" value="1"/>
</dbReference>
<evidence type="ECO:0000256" key="1">
    <source>
        <dbReference type="SAM" id="MobiDB-lite"/>
    </source>
</evidence>
<feature type="compositionally biased region" description="Basic and acidic residues" evidence="1">
    <location>
        <begin position="231"/>
        <end position="247"/>
    </location>
</feature>
<gene>
    <name evidence="2" type="ORF">MFLAVUS_001665</name>
</gene>